<keyword evidence="9" id="KW-0505">Motor protein</keyword>
<dbReference type="EMBL" id="DF142945">
    <property type="protein sequence ID" value="GAA49267.1"/>
    <property type="molecule type" value="Genomic_DNA"/>
</dbReference>
<keyword evidence="11" id="KW-0966">Cell projection</keyword>
<dbReference type="Proteomes" id="UP000008909">
    <property type="component" value="Unassembled WGS sequence"/>
</dbReference>
<dbReference type="FunFam" id="2.130.10.10:FF:002637">
    <property type="entry name" value="Uncharacterized protein"/>
    <property type="match status" value="1"/>
</dbReference>
<dbReference type="GO" id="GO:0036157">
    <property type="term" value="C:outer dynein arm"/>
    <property type="evidence" value="ECO:0007669"/>
    <property type="project" value="TreeGrafter"/>
</dbReference>
<evidence type="ECO:0000256" key="10">
    <source>
        <dbReference type="ARBA" id="ARBA00023212"/>
    </source>
</evidence>
<organism evidence="13 14">
    <name type="scientific">Clonorchis sinensis</name>
    <name type="common">Chinese liver fluke</name>
    <dbReference type="NCBI Taxonomy" id="79923"/>
    <lineage>
        <taxon>Eukaryota</taxon>
        <taxon>Metazoa</taxon>
        <taxon>Spiralia</taxon>
        <taxon>Lophotrochozoa</taxon>
        <taxon>Platyhelminthes</taxon>
        <taxon>Trematoda</taxon>
        <taxon>Digenea</taxon>
        <taxon>Opisthorchiida</taxon>
        <taxon>Opisthorchiata</taxon>
        <taxon>Opisthorchiidae</taxon>
        <taxon>Clonorchis</taxon>
    </lineage>
</organism>
<dbReference type="SUPFAM" id="SSF50978">
    <property type="entry name" value="WD40 repeat-like"/>
    <property type="match status" value="1"/>
</dbReference>
<sequence>MNPVQRSIQCSKEMSEHEVNTERYHSESRGINHLEGGWPKDINAQEPDQVLRYRKKIEKDEQYSATVQKLGMVSEVMEHCIKQNNALNIYENYFDDLDDRASEEPPSAKTLNILRDLNELKRSVAHISWFPDGPSKLAIAYCNTEFQASSPNTSLESYLWDIGNPNRPELVLKPASPLVCIEYNPKDSHTLISGCYNGQLAFWDRRKGSQPVEVTPVEQSHRDPAWKVIWIQSKTGTECFSTGTDGQVMWWDVRKFSEPTEVLYLDPTKKQDFSCAQGAYALEYESTIPTKFMAGTEQGTIISCNRKGKTPAEKIVAVYPGHIGPVYALQRNPFFPKNFLSIGDWTARIWSEDIRDSAIMWTAYHEHRLSDGAWSPVRPAVFFSSRLDGVLDVWDVIFKQKDATLSIQVCDEPLHCLKVQEQGRLIATGSHSGVCTILELSDGFVTQPKNEKTLMTSMFERETHREKILEARNREIKLKKTKATLGEDAERGEEALDPKEMAERIKKVEEDFFETIEAKRKEREQREKAAEESKANLATTEGEVDLDDDDEFEGTKESRAETYATELEDDFERESWGCLEQYDRLFADEVFRQLLPKNNRSRMRTNFKRITVTGSYKNYRFCVFSDKRAVSKILQLFFSKNCLISSVCHSRETFKYIAAVLQQSTSSKHRWHAVNDIGDEILSKKHATSDAGSQKLPLAAVNIYFNEKRGVPPGRCNLPLIIKSSCRGGNNRKMSAFANINHFGNSSKRAASDNERTDNNNNLQTLKGSFILKVWPASSLLRDFSDEKLPNQGSLEEIYCYNKIYKTDVKTLALIIEGTVDFIR</sequence>
<dbReference type="GO" id="GO:0003341">
    <property type="term" value="P:cilium movement"/>
    <property type="evidence" value="ECO:0007669"/>
    <property type="project" value="TreeGrafter"/>
</dbReference>
<feature type="region of interest" description="Disordered" evidence="12">
    <location>
        <begin position="1"/>
        <end position="25"/>
    </location>
</feature>
<dbReference type="PANTHER" id="PTHR12442:SF7">
    <property type="entry name" value="DYNEIN AXONEMAL INTERMEDIATE CHAIN 2"/>
    <property type="match status" value="1"/>
</dbReference>
<evidence type="ECO:0000256" key="6">
    <source>
        <dbReference type="ARBA" id="ARBA00022737"/>
    </source>
</evidence>
<dbReference type="GO" id="GO:0036158">
    <property type="term" value="P:outer dynein arm assembly"/>
    <property type="evidence" value="ECO:0007669"/>
    <property type="project" value="TreeGrafter"/>
</dbReference>
<dbReference type="GO" id="GO:0005874">
    <property type="term" value="C:microtubule"/>
    <property type="evidence" value="ECO:0007669"/>
    <property type="project" value="UniProtKB-KW"/>
</dbReference>
<feature type="compositionally biased region" description="Basic and acidic residues" evidence="12">
    <location>
        <begin position="13"/>
        <end position="25"/>
    </location>
</feature>
<evidence type="ECO:0000256" key="12">
    <source>
        <dbReference type="SAM" id="MobiDB-lite"/>
    </source>
</evidence>
<keyword evidence="14" id="KW-1185">Reference proteome</keyword>
<keyword evidence="5" id="KW-0493">Microtubule</keyword>
<dbReference type="InterPro" id="IPR015943">
    <property type="entry name" value="WD40/YVTN_repeat-like_dom_sf"/>
</dbReference>
<evidence type="ECO:0000256" key="8">
    <source>
        <dbReference type="ARBA" id="ARBA00023069"/>
    </source>
</evidence>
<keyword evidence="3" id="KW-0963">Cytoplasm</keyword>
<evidence type="ECO:0000256" key="2">
    <source>
        <dbReference type="ARBA" id="ARBA00011059"/>
    </source>
</evidence>
<gene>
    <name evidence="13" type="ORF">CLF_102782</name>
</gene>
<accession>G7Y8I2</accession>
<feature type="compositionally biased region" description="Polar residues" evidence="12">
    <location>
        <begin position="1"/>
        <end position="12"/>
    </location>
</feature>
<keyword evidence="8" id="KW-0969">Cilium</keyword>
<evidence type="ECO:0000256" key="4">
    <source>
        <dbReference type="ARBA" id="ARBA00022574"/>
    </source>
</evidence>
<dbReference type="InterPro" id="IPR036322">
    <property type="entry name" value="WD40_repeat_dom_sf"/>
</dbReference>
<comment type="similarity">
    <text evidence="2">Belongs to the dynein intermediate chain family.</text>
</comment>
<dbReference type="GO" id="GO:0045503">
    <property type="term" value="F:dynein light chain binding"/>
    <property type="evidence" value="ECO:0007669"/>
    <property type="project" value="TreeGrafter"/>
</dbReference>
<evidence type="ECO:0000256" key="11">
    <source>
        <dbReference type="ARBA" id="ARBA00023273"/>
    </source>
</evidence>
<evidence type="ECO:0000256" key="3">
    <source>
        <dbReference type="ARBA" id="ARBA00022490"/>
    </source>
</evidence>
<evidence type="ECO:0000256" key="7">
    <source>
        <dbReference type="ARBA" id="ARBA00023017"/>
    </source>
</evidence>
<keyword evidence="7" id="KW-0243">Dynein</keyword>
<evidence type="ECO:0000256" key="5">
    <source>
        <dbReference type="ARBA" id="ARBA00022701"/>
    </source>
</evidence>
<name>G7Y8I2_CLOSI</name>
<dbReference type="Gene3D" id="2.130.10.10">
    <property type="entry name" value="YVTN repeat-like/Quinoprotein amine dehydrogenase"/>
    <property type="match status" value="2"/>
</dbReference>
<feature type="compositionally biased region" description="Acidic residues" evidence="12">
    <location>
        <begin position="542"/>
        <end position="552"/>
    </location>
</feature>
<dbReference type="SMART" id="SM00320">
    <property type="entry name" value="WD40"/>
    <property type="match status" value="6"/>
</dbReference>
<dbReference type="InterPro" id="IPR050687">
    <property type="entry name" value="Dynein_IC"/>
</dbReference>
<reference key="2">
    <citation type="submission" date="2011-10" db="EMBL/GenBank/DDBJ databases">
        <title>The genome and transcriptome sequence of Clonorchis sinensis provide insights into the carcinogenic liver fluke.</title>
        <authorList>
            <person name="Wang X."/>
            <person name="Huang Y."/>
            <person name="Chen W."/>
            <person name="Liu H."/>
            <person name="Guo L."/>
            <person name="Chen Y."/>
            <person name="Luo F."/>
            <person name="Zhou W."/>
            <person name="Sun J."/>
            <person name="Mao Q."/>
            <person name="Liang P."/>
            <person name="Zhou C."/>
            <person name="Tian Y."/>
            <person name="Men J."/>
            <person name="Lv X."/>
            <person name="Huang L."/>
            <person name="Zhou J."/>
            <person name="Hu Y."/>
            <person name="Li R."/>
            <person name="Zhang F."/>
            <person name="Lei H."/>
            <person name="Li X."/>
            <person name="Hu X."/>
            <person name="Liang C."/>
            <person name="Xu J."/>
            <person name="Wu Z."/>
            <person name="Yu X."/>
        </authorList>
    </citation>
    <scope>NUCLEOTIDE SEQUENCE</scope>
    <source>
        <strain>Henan</strain>
    </source>
</reference>
<dbReference type="GO" id="GO:0045504">
    <property type="term" value="F:dynein heavy chain binding"/>
    <property type="evidence" value="ECO:0007669"/>
    <property type="project" value="TreeGrafter"/>
</dbReference>
<reference evidence="13" key="1">
    <citation type="journal article" date="2011" name="Genome Biol.">
        <title>The draft genome of the carcinogenic human liver fluke Clonorchis sinensis.</title>
        <authorList>
            <person name="Wang X."/>
            <person name="Chen W."/>
            <person name="Huang Y."/>
            <person name="Sun J."/>
            <person name="Men J."/>
            <person name="Liu H."/>
            <person name="Luo F."/>
            <person name="Guo L."/>
            <person name="Lv X."/>
            <person name="Deng C."/>
            <person name="Zhou C."/>
            <person name="Fan Y."/>
            <person name="Li X."/>
            <person name="Huang L."/>
            <person name="Hu Y."/>
            <person name="Liang C."/>
            <person name="Hu X."/>
            <person name="Xu J."/>
            <person name="Yu X."/>
        </authorList>
    </citation>
    <scope>NUCLEOTIDE SEQUENCE [LARGE SCALE GENOMIC DNA]</scope>
    <source>
        <strain evidence="13">Henan</strain>
    </source>
</reference>
<keyword evidence="6" id="KW-0677">Repeat</keyword>
<dbReference type="AlphaFoldDB" id="G7Y8I2"/>
<evidence type="ECO:0000256" key="9">
    <source>
        <dbReference type="ARBA" id="ARBA00023175"/>
    </source>
</evidence>
<comment type="subcellular location">
    <subcellularLocation>
        <location evidence="1">Cytoplasm</location>
        <location evidence="1">Cytoskeleton</location>
        <location evidence="1">Cilium axoneme</location>
    </subcellularLocation>
</comment>
<evidence type="ECO:0000256" key="1">
    <source>
        <dbReference type="ARBA" id="ARBA00004430"/>
    </source>
</evidence>
<feature type="compositionally biased region" description="Basic and acidic residues" evidence="12">
    <location>
        <begin position="523"/>
        <end position="534"/>
    </location>
</feature>
<evidence type="ECO:0000313" key="13">
    <source>
        <dbReference type="EMBL" id="GAA49267.1"/>
    </source>
</evidence>
<dbReference type="PANTHER" id="PTHR12442">
    <property type="entry name" value="DYNEIN INTERMEDIATE CHAIN"/>
    <property type="match status" value="1"/>
</dbReference>
<feature type="region of interest" description="Disordered" evidence="12">
    <location>
        <begin position="523"/>
        <end position="559"/>
    </location>
</feature>
<proteinExistence type="inferred from homology"/>
<keyword evidence="4" id="KW-0853">WD repeat</keyword>
<protein>
    <submittedName>
        <fullName evidence="13">Dynein intermediate chain 2 axonemal</fullName>
    </submittedName>
</protein>
<dbReference type="InterPro" id="IPR001680">
    <property type="entry name" value="WD40_rpt"/>
</dbReference>
<evidence type="ECO:0000313" key="14">
    <source>
        <dbReference type="Proteomes" id="UP000008909"/>
    </source>
</evidence>
<keyword evidence="10" id="KW-0206">Cytoskeleton</keyword>